<dbReference type="Pfam" id="PF04542">
    <property type="entry name" value="Sigma70_r2"/>
    <property type="match status" value="1"/>
</dbReference>
<dbReference type="Gene3D" id="1.10.1740.10">
    <property type="match status" value="1"/>
</dbReference>
<keyword evidence="3 6" id="KW-0731">Sigma factor</keyword>
<dbReference type="Proteomes" id="UP001165679">
    <property type="component" value="Unassembled WGS sequence"/>
</dbReference>
<evidence type="ECO:0000256" key="3">
    <source>
        <dbReference type="ARBA" id="ARBA00023082"/>
    </source>
</evidence>
<dbReference type="GO" id="GO:0016987">
    <property type="term" value="F:sigma factor activity"/>
    <property type="evidence" value="ECO:0007669"/>
    <property type="project" value="UniProtKB-KW"/>
</dbReference>
<dbReference type="InterPro" id="IPR039425">
    <property type="entry name" value="RNA_pol_sigma-70-like"/>
</dbReference>
<dbReference type="GO" id="GO:0003677">
    <property type="term" value="F:DNA binding"/>
    <property type="evidence" value="ECO:0007669"/>
    <property type="project" value="UniProtKB-KW"/>
</dbReference>
<dbReference type="InterPro" id="IPR007627">
    <property type="entry name" value="RNA_pol_sigma70_r2"/>
</dbReference>
<evidence type="ECO:0000259" key="8">
    <source>
        <dbReference type="Pfam" id="PF04542"/>
    </source>
</evidence>
<evidence type="ECO:0000256" key="2">
    <source>
        <dbReference type="ARBA" id="ARBA00023015"/>
    </source>
</evidence>
<dbReference type="NCBIfam" id="NF009199">
    <property type="entry name" value="PRK12547.1"/>
    <property type="match status" value="1"/>
</dbReference>
<feature type="domain" description="RNA polymerase sigma factor 70 region 4 type 2" evidence="9">
    <location>
        <begin position="103"/>
        <end position="155"/>
    </location>
</feature>
<feature type="compositionally biased region" description="Basic and acidic residues" evidence="7">
    <location>
        <begin position="162"/>
        <end position="175"/>
    </location>
</feature>
<keyword evidence="11" id="KW-1185">Reference proteome</keyword>
<organism evidence="10 11">
    <name type="scientific">Limobrevibacterium gyesilva</name>
    <dbReference type="NCBI Taxonomy" id="2991712"/>
    <lineage>
        <taxon>Bacteria</taxon>
        <taxon>Pseudomonadati</taxon>
        <taxon>Pseudomonadota</taxon>
        <taxon>Alphaproteobacteria</taxon>
        <taxon>Acetobacterales</taxon>
        <taxon>Acetobacteraceae</taxon>
        <taxon>Limobrevibacterium</taxon>
    </lineage>
</organism>
<dbReference type="EMBL" id="JAPDNT010000030">
    <property type="protein sequence ID" value="MCW3477147.1"/>
    <property type="molecule type" value="Genomic_DNA"/>
</dbReference>
<dbReference type="Gene3D" id="1.10.10.10">
    <property type="entry name" value="Winged helix-like DNA-binding domain superfamily/Winged helix DNA-binding domain"/>
    <property type="match status" value="1"/>
</dbReference>
<sequence length="191" mass="21022">MTAPADPRAALLAAIPRLRAFALPLCGRPDRADDLVQETLVKAWANMSSFEPGSNMGAWLYTILRNEFYSEFRKRRREVQDSDGLFAAQLATHPTQDGHLEFQDFRTALSRLADDHREALILVGASGLSYEEAAQLCGCAIGTMKSRVHRAREKLAELLSARPDKQFGPDRKPEVQPDISLAAAGSGRQGT</sequence>
<dbReference type="InterPro" id="IPR000838">
    <property type="entry name" value="RNA_pol_sigma70_ECF_CS"/>
</dbReference>
<keyword evidence="4 6" id="KW-0238">DNA-binding</keyword>
<dbReference type="Pfam" id="PF08281">
    <property type="entry name" value="Sigma70_r4_2"/>
    <property type="match status" value="1"/>
</dbReference>
<dbReference type="InterPro" id="IPR013324">
    <property type="entry name" value="RNA_pol_sigma_r3/r4-like"/>
</dbReference>
<keyword evidence="5 6" id="KW-0804">Transcription</keyword>
<gene>
    <name evidence="10" type="ORF">OL599_21480</name>
</gene>
<evidence type="ECO:0000313" key="11">
    <source>
        <dbReference type="Proteomes" id="UP001165679"/>
    </source>
</evidence>
<dbReference type="RefSeq" id="WP_264716075.1">
    <property type="nucleotide sequence ID" value="NZ_JAPDNT010000030.1"/>
</dbReference>
<dbReference type="SUPFAM" id="SSF88659">
    <property type="entry name" value="Sigma3 and sigma4 domains of RNA polymerase sigma factors"/>
    <property type="match status" value="1"/>
</dbReference>
<protein>
    <recommendedName>
        <fullName evidence="6">RNA polymerase sigma factor</fullName>
    </recommendedName>
</protein>
<feature type="region of interest" description="Disordered" evidence="7">
    <location>
        <begin position="159"/>
        <end position="191"/>
    </location>
</feature>
<evidence type="ECO:0000259" key="9">
    <source>
        <dbReference type="Pfam" id="PF08281"/>
    </source>
</evidence>
<dbReference type="SUPFAM" id="SSF88946">
    <property type="entry name" value="Sigma2 domain of RNA polymerase sigma factors"/>
    <property type="match status" value="1"/>
</dbReference>
<comment type="caution">
    <text evidence="10">The sequence shown here is derived from an EMBL/GenBank/DDBJ whole genome shotgun (WGS) entry which is preliminary data.</text>
</comment>
<evidence type="ECO:0000256" key="6">
    <source>
        <dbReference type="RuleBase" id="RU000716"/>
    </source>
</evidence>
<dbReference type="NCBIfam" id="TIGR02937">
    <property type="entry name" value="sigma70-ECF"/>
    <property type="match status" value="1"/>
</dbReference>
<dbReference type="CDD" id="cd06171">
    <property type="entry name" value="Sigma70_r4"/>
    <property type="match status" value="1"/>
</dbReference>
<comment type="similarity">
    <text evidence="1 6">Belongs to the sigma-70 factor family. ECF subfamily.</text>
</comment>
<dbReference type="InterPro" id="IPR014284">
    <property type="entry name" value="RNA_pol_sigma-70_dom"/>
</dbReference>
<dbReference type="AlphaFoldDB" id="A0AA41YXI7"/>
<dbReference type="PROSITE" id="PS01063">
    <property type="entry name" value="SIGMA70_ECF"/>
    <property type="match status" value="1"/>
</dbReference>
<evidence type="ECO:0000256" key="5">
    <source>
        <dbReference type="ARBA" id="ARBA00023163"/>
    </source>
</evidence>
<evidence type="ECO:0000256" key="1">
    <source>
        <dbReference type="ARBA" id="ARBA00010641"/>
    </source>
</evidence>
<dbReference type="PANTHER" id="PTHR43133:SF25">
    <property type="entry name" value="RNA POLYMERASE SIGMA FACTOR RFAY-RELATED"/>
    <property type="match status" value="1"/>
</dbReference>
<accession>A0AA41YXI7</accession>
<reference evidence="10" key="1">
    <citation type="submission" date="2022-09" db="EMBL/GenBank/DDBJ databases">
        <title>Rhodovastum sp. nov. RN2-1 isolated from soil in Seongnam, South Korea.</title>
        <authorList>
            <person name="Le N.T."/>
        </authorList>
    </citation>
    <scope>NUCLEOTIDE SEQUENCE</scope>
    <source>
        <strain evidence="10">RN2-1</strain>
    </source>
</reference>
<dbReference type="InterPro" id="IPR036388">
    <property type="entry name" value="WH-like_DNA-bd_sf"/>
</dbReference>
<evidence type="ECO:0000256" key="4">
    <source>
        <dbReference type="ARBA" id="ARBA00023125"/>
    </source>
</evidence>
<proteinExistence type="inferred from homology"/>
<name>A0AA41YXI7_9PROT</name>
<evidence type="ECO:0000256" key="7">
    <source>
        <dbReference type="SAM" id="MobiDB-lite"/>
    </source>
</evidence>
<dbReference type="PANTHER" id="PTHR43133">
    <property type="entry name" value="RNA POLYMERASE ECF-TYPE SIGMA FACTO"/>
    <property type="match status" value="1"/>
</dbReference>
<feature type="domain" description="RNA polymerase sigma-70 region 2" evidence="8">
    <location>
        <begin position="16"/>
        <end position="77"/>
    </location>
</feature>
<dbReference type="InterPro" id="IPR013249">
    <property type="entry name" value="RNA_pol_sigma70_r4_t2"/>
</dbReference>
<dbReference type="InterPro" id="IPR013325">
    <property type="entry name" value="RNA_pol_sigma_r2"/>
</dbReference>
<dbReference type="GO" id="GO:0006352">
    <property type="term" value="P:DNA-templated transcription initiation"/>
    <property type="evidence" value="ECO:0007669"/>
    <property type="project" value="InterPro"/>
</dbReference>
<evidence type="ECO:0000313" key="10">
    <source>
        <dbReference type="EMBL" id="MCW3477147.1"/>
    </source>
</evidence>
<reference evidence="10" key="2">
    <citation type="submission" date="2022-10" db="EMBL/GenBank/DDBJ databases">
        <authorList>
            <person name="Trinh H.N."/>
        </authorList>
    </citation>
    <scope>NUCLEOTIDE SEQUENCE</scope>
    <source>
        <strain evidence="10">RN2-1</strain>
    </source>
</reference>
<keyword evidence="2 6" id="KW-0805">Transcription regulation</keyword>